<keyword evidence="2" id="KW-0732">Signal</keyword>
<proteinExistence type="predicted"/>
<dbReference type="AlphaFoldDB" id="A0AAU7DNP1"/>
<accession>A0AAU7DNP1</accession>
<evidence type="ECO:0000256" key="1">
    <source>
        <dbReference type="SAM" id="MobiDB-lite"/>
    </source>
</evidence>
<reference evidence="3" key="1">
    <citation type="submission" date="2023-03" db="EMBL/GenBank/DDBJ databases">
        <title>Edaphobacter sp.</title>
        <authorList>
            <person name="Huber K.J."/>
            <person name="Papendorf J."/>
            <person name="Pilke C."/>
            <person name="Bunk B."/>
            <person name="Sproeer C."/>
            <person name="Pester M."/>
        </authorList>
    </citation>
    <scope>NUCLEOTIDE SEQUENCE</scope>
    <source>
        <strain evidence="3">DSM 110680</strain>
    </source>
</reference>
<dbReference type="RefSeq" id="WP_348264154.1">
    <property type="nucleotide sequence ID" value="NZ_CP121196.1"/>
</dbReference>
<feature type="region of interest" description="Disordered" evidence="1">
    <location>
        <begin position="327"/>
        <end position="351"/>
    </location>
</feature>
<name>A0AAU7DNP1_9BACT</name>
<feature type="compositionally biased region" description="Low complexity" evidence="1">
    <location>
        <begin position="197"/>
        <end position="208"/>
    </location>
</feature>
<sequence length="476" mass="50781">MSSRMFKASFTRPTSFAVALVFTAAVACAQYPGQVAKKTKDSPDLRAIAVLEWTGDEGKPKTSRLVPITVYDGQALQDGNVYLARPQPMALAGGVEYQLEKNGQPIGLYDIKNAGQEQGLWVGYGAWKPTPSAKPAAPKPIVDDGFDPNDDKPVLHRKHADASAKPGSGTDSSSNTGSAGPAPDPDRPTLHKKTGSDDSSGSSTSPAADPDRPTLHKKNSDDAASSTQSEDPNRPVLHKSASSANSSDGEHLNSTDPDRPKLLRGKPTGKGVDVLPSLMGIPADMQQAVAVSDAKARPEHPWNYVWANPDDQEKMKKALEDMARDALGLRTPPPPTKRVSAKLHAKPATAPEPPALVDERFRVFELAYGSGATMVLSARTDAPAAQQKFVTIIAQPDLYGNALVLLKSVTDNAHLDETPRMRLVDAVDALADNRGELLFELRGTTQRQFALYRVLRGTAEKIFVTGGGEYGVAPGD</sequence>
<feature type="compositionally biased region" description="Basic and acidic residues" evidence="1">
    <location>
        <begin position="209"/>
        <end position="221"/>
    </location>
</feature>
<feature type="region of interest" description="Disordered" evidence="1">
    <location>
        <begin position="131"/>
        <end position="274"/>
    </location>
</feature>
<protein>
    <submittedName>
        <fullName evidence="3">Uncharacterized protein</fullName>
    </submittedName>
</protein>
<feature type="compositionally biased region" description="Low complexity" evidence="1">
    <location>
        <begin position="131"/>
        <end position="140"/>
    </location>
</feature>
<evidence type="ECO:0000313" key="3">
    <source>
        <dbReference type="EMBL" id="XBH18936.1"/>
    </source>
</evidence>
<feature type="compositionally biased region" description="Low complexity" evidence="1">
    <location>
        <begin position="167"/>
        <end position="180"/>
    </location>
</feature>
<feature type="compositionally biased region" description="Basic and acidic residues" evidence="1">
    <location>
        <begin position="248"/>
        <end position="261"/>
    </location>
</feature>
<feature type="signal peptide" evidence="2">
    <location>
        <begin position="1"/>
        <end position="29"/>
    </location>
</feature>
<organism evidence="3">
    <name type="scientific">Telmatobacter sp. DSM 110680</name>
    <dbReference type="NCBI Taxonomy" id="3036704"/>
    <lineage>
        <taxon>Bacteria</taxon>
        <taxon>Pseudomonadati</taxon>
        <taxon>Acidobacteriota</taxon>
        <taxon>Terriglobia</taxon>
        <taxon>Terriglobales</taxon>
        <taxon>Acidobacteriaceae</taxon>
        <taxon>Telmatobacter</taxon>
    </lineage>
</organism>
<feature type="chain" id="PRO_5043907692" evidence="2">
    <location>
        <begin position="30"/>
        <end position="476"/>
    </location>
</feature>
<evidence type="ECO:0000256" key="2">
    <source>
        <dbReference type="SAM" id="SignalP"/>
    </source>
</evidence>
<dbReference type="EMBL" id="CP121196">
    <property type="protein sequence ID" value="XBH18936.1"/>
    <property type="molecule type" value="Genomic_DNA"/>
</dbReference>
<dbReference type="PROSITE" id="PS51257">
    <property type="entry name" value="PROKAR_LIPOPROTEIN"/>
    <property type="match status" value="1"/>
</dbReference>
<gene>
    <name evidence="3" type="ORF">P8935_06370</name>
</gene>